<dbReference type="Proteomes" id="UP001272242">
    <property type="component" value="Unassembled WGS sequence"/>
</dbReference>
<keyword evidence="2" id="KW-1185">Reference proteome</keyword>
<sequence>MLALVCVFALTPAADPKPTPNPRQVAEGYVAAALAGQFDDAVKLAEEGKSPAKPESAKKLKELIAAKSLGLPTVLISDKHGYAMAVSDPIGLPEKAPAGADRRCLIFTLKKTKDGKWVLKDIDLSTVDKAETLVKELKTRDPDAKPIPATKS</sequence>
<evidence type="ECO:0000313" key="1">
    <source>
        <dbReference type="EMBL" id="MDY3561034.1"/>
    </source>
</evidence>
<accession>A0ABU5F1H3</accession>
<evidence type="ECO:0000313" key="2">
    <source>
        <dbReference type="Proteomes" id="UP001272242"/>
    </source>
</evidence>
<reference evidence="2" key="1">
    <citation type="journal article" date="2023" name="Mar. Drugs">
        <title>Gemmata algarum, a Novel Planctomycete Isolated from an Algal Mat, Displays Antimicrobial Activity.</title>
        <authorList>
            <person name="Kumar G."/>
            <person name="Kallscheuer N."/>
            <person name="Kashif M."/>
            <person name="Ahamad S."/>
            <person name="Jagadeeshwari U."/>
            <person name="Pannikurungottu S."/>
            <person name="Haufschild T."/>
            <person name="Kabuu M."/>
            <person name="Sasikala C."/>
            <person name="Jogler C."/>
            <person name="Ramana C."/>
        </authorList>
    </citation>
    <scope>NUCLEOTIDE SEQUENCE [LARGE SCALE GENOMIC DNA]</scope>
    <source>
        <strain evidence="2">JC673</strain>
    </source>
</reference>
<proteinExistence type="predicted"/>
<comment type="caution">
    <text evidence="1">The sequence shown here is derived from an EMBL/GenBank/DDBJ whole genome shotgun (WGS) entry which is preliminary data.</text>
</comment>
<dbReference type="RefSeq" id="WP_320687507.1">
    <property type="nucleotide sequence ID" value="NZ_JAXBLV010000188.1"/>
</dbReference>
<evidence type="ECO:0008006" key="3">
    <source>
        <dbReference type="Google" id="ProtNLM"/>
    </source>
</evidence>
<gene>
    <name evidence="1" type="ORF">R5W23_002293</name>
</gene>
<organism evidence="1 2">
    <name type="scientific">Gemmata algarum</name>
    <dbReference type="NCBI Taxonomy" id="2975278"/>
    <lineage>
        <taxon>Bacteria</taxon>
        <taxon>Pseudomonadati</taxon>
        <taxon>Planctomycetota</taxon>
        <taxon>Planctomycetia</taxon>
        <taxon>Gemmatales</taxon>
        <taxon>Gemmataceae</taxon>
        <taxon>Gemmata</taxon>
    </lineage>
</organism>
<protein>
    <recommendedName>
        <fullName evidence="3">DUF3828 domain-containing protein</fullName>
    </recommendedName>
</protein>
<dbReference type="EMBL" id="JAXBLV010000188">
    <property type="protein sequence ID" value="MDY3561034.1"/>
    <property type="molecule type" value="Genomic_DNA"/>
</dbReference>
<name>A0ABU5F1H3_9BACT</name>